<feature type="compositionally biased region" description="Acidic residues" evidence="1">
    <location>
        <begin position="91"/>
        <end position="104"/>
    </location>
</feature>
<keyword evidence="2" id="KW-0812">Transmembrane</keyword>
<feature type="compositionally biased region" description="Low complexity" evidence="1">
    <location>
        <begin position="337"/>
        <end position="354"/>
    </location>
</feature>
<feature type="compositionally biased region" description="Acidic residues" evidence="1">
    <location>
        <begin position="123"/>
        <end position="152"/>
    </location>
</feature>
<evidence type="ECO:0000256" key="1">
    <source>
        <dbReference type="SAM" id="MobiDB-lite"/>
    </source>
</evidence>
<dbReference type="PANTHER" id="PTHR33700:SF25">
    <property type="entry name" value="TRANSMEMBRANE PROTEIN"/>
    <property type="match status" value="1"/>
</dbReference>
<feature type="compositionally biased region" description="Basic and acidic residues" evidence="1">
    <location>
        <begin position="308"/>
        <end position="318"/>
    </location>
</feature>
<evidence type="ECO:0000256" key="2">
    <source>
        <dbReference type="SAM" id="Phobius"/>
    </source>
</evidence>
<feature type="transmembrane region" description="Helical" evidence="2">
    <location>
        <begin position="21"/>
        <end position="38"/>
    </location>
</feature>
<keyword evidence="2" id="KW-1133">Transmembrane helix</keyword>
<feature type="compositionally biased region" description="Basic and acidic residues" evidence="1">
    <location>
        <begin position="105"/>
        <end position="122"/>
    </location>
</feature>
<feature type="region of interest" description="Disordered" evidence="1">
    <location>
        <begin position="73"/>
        <end position="387"/>
    </location>
</feature>
<feature type="compositionally biased region" description="Polar residues" evidence="1">
    <location>
        <begin position="280"/>
        <end position="291"/>
    </location>
</feature>
<feature type="compositionally biased region" description="Basic and acidic residues" evidence="1">
    <location>
        <begin position="204"/>
        <end position="225"/>
    </location>
</feature>
<accession>A0AAP0NFS0</accession>
<dbReference type="AlphaFoldDB" id="A0AAP0NFS0"/>
<organism evidence="3 4">
    <name type="scientific">Liquidambar formosana</name>
    <name type="common">Formosan gum</name>
    <dbReference type="NCBI Taxonomy" id="63359"/>
    <lineage>
        <taxon>Eukaryota</taxon>
        <taxon>Viridiplantae</taxon>
        <taxon>Streptophyta</taxon>
        <taxon>Embryophyta</taxon>
        <taxon>Tracheophyta</taxon>
        <taxon>Spermatophyta</taxon>
        <taxon>Magnoliopsida</taxon>
        <taxon>eudicotyledons</taxon>
        <taxon>Gunneridae</taxon>
        <taxon>Pentapetalae</taxon>
        <taxon>Saxifragales</taxon>
        <taxon>Altingiaceae</taxon>
        <taxon>Liquidambar</taxon>
    </lineage>
</organism>
<evidence type="ECO:0000313" key="3">
    <source>
        <dbReference type="EMBL" id="KAK9270244.1"/>
    </source>
</evidence>
<sequence length="422" mass="46745">MMLKQSLSRNQRSKGFKVKHALQICVLLAICIWLLYQVKHSYDKKKAYGESSVKLSEKVQSGHEILKIGRKGLDPLVEETASENEKRGREEEEEEESRVDENDDEGRGGGDDETDAHDQARAEEEEYEQGEDLIDVQDEEREEESEEQDGEEKENLIEDGGSSEDQDHSRGEMNSEEAREENHKSDDASSAVDHDSQTISTKTEIIRLRKVKEEEETEVAEKSELGQENVTDNVEELNFEVTDSDPKVGEDETTETSPPGHAAGGDEKGNGFNLADADVSSKTQNENSNRTAENEQSDLGSTLSTKTENSDTARREMADSFIDSGSVASEQLANLDAAAGTEESSASTTTNENVETIHREEATTILASSSTTGTEDAVQNESLDSSDFSFYQEDREDRTDSVAVPDIKLEQGTVEMQMSDNF</sequence>
<dbReference type="EMBL" id="JBBPBK010000014">
    <property type="protein sequence ID" value="KAK9270244.1"/>
    <property type="molecule type" value="Genomic_DNA"/>
</dbReference>
<feature type="compositionally biased region" description="Basic and acidic residues" evidence="1">
    <location>
        <begin position="165"/>
        <end position="196"/>
    </location>
</feature>
<dbReference type="Proteomes" id="UP001415857">
    <property type="component" value="Unassembled WGS sequence"/>
</dbReference>
<keyword evidence="4" id="KW-1185">Reference proteome</keyword>
<proteinExistence type="predicted"/>
<keyword evidence="2" id="KW-0472">Membrane</keyword>
<evidence type="ECO:0000313" key="4">
    <source>
        <dbReference type="Proteomes" id="UP001415857"/>
    </source>
</evidence>
<protein>
    <submittedName>
        <fullName evidence="3">Uncharacterized protein</fullName>
    </submittedName>
</protein>
<name>A0AAP0NFS0_LIQFO</name>
<feature type="compositionally biased region" description="Polar residues" evidence="1">
    <location>
        <begin position="297"/>
        <end position="307"/>
    </location>
</feature>
<dbReference type="PANTHER" id="PTHR33700">
    <property type="entry name" value="MYB-LIKE PROTEIN X"/>
    <property type="match status" value="1"/>
</dbReference>
<gene>
    <name evidence="3" type="ORF">L1049_025821</name>
</gene>
<comment type="caution">
    <text evidence="3">The sequence shown here is derived from an EMBL/GenBank/DDBJ whole genome shotgun (WGS) entry which is preliminary data.</text>
</comment>
<reference evidence="3 4" key="1">
    <citation type="journal article" date="2024" name="Plant J.">
        <title>Genome sequences and population genomics reveal climatic adaptation and genomic divergence between two closely related sweetgum species.</title>
        <authorList>
            <person name="Xu W.Q."/>
            <person name="Ren C.Q."/>
            <person name="Zhang X.Y."/>
            <person name="Comes H.P."/>
            <person name="Liu X.H."/>
            <person name="Li Y.G."/>
            <person name="Kettle C.J."/>
            <person name="Jalonen R."/>
            <person name="Gaisberger H."/>
            <person name="Ma Y.Z."/>
            <person name="Qiu Y.X."/>
        </authorList>
    </citation>
    <scope>NUCLEOTIDE SEQUENCE [LARGE SCALE GENOMIC DNA]</scope>
    <source>
        <strain evidence="3">Hangzhou</strain>
    </source>
</reference>
<feature type="compositionally biased region" description="Polar residues" evidence="1">
    <location>
        <begin position="365"/>
        <end position="387"/>
    </location>
</feature>